<sequence>MVSPRRPFPTGKMSTDGLEVDGIFGGPSAWSGFVLPVESQDSMSIVNAAMGAARKTLEPCGEAAGYEVFSEDTSGWTRSRSGNHLGFAYG</sequence>
<name>M7YHB5_TRIUA</name>
<dbReference type="AlphaFoldDB" id="M7YHB5"/>
<accession>M7YHB5</accession>
<proteinExistence type="predicted"/>
<evidence type="ECO:0000313" key="1">
    <source>
        <dbReference type="EMBL" id="EMS46166.1"/>
    </source>
</evidence>
<reference evidence="1" key="1">
    <citation type="journal article" date="2013" name="Nature">
        <title>Draft genome of the wheat A-genome progenitor Triticum urartu.</title>
        <authorList>
            <person name="Ling H.Q."/>
            <person name="Zhao S."/>
            <person name="Liu D."/>
            <person name="Wang J."/>
            <person name="Sun H."/>
            <person name="Zhang C."/>
            <person name="Fan H."/>
            <person name="Li D."/>
            <person name="Dong L."/>
            <person name="Tao Y."/>
            <person name="Gao C."/>
            <person name="Wu H."/>
            <person name="Li Y."/>
            <person name="Cui Y."/>
            <person name="Guo X."/>
            <person name="Zheng S."/>
            <person name="Wang B."/>
            <person name="Yu K."/>
            <person name="Liang Q."/>
            <person name="Yang W."/>
            <person name="Lou X."/>
            <person name="Chen J."/>
            <person name="Feng M."/>
            <person name="Jian J."/>
            <person name="Zhang X."/>
            <person name="Luo G."/>
            <person name="Jiang Y."/>
            <person name="Liu J."/>
            <person name="Wang Z."/>
            <person name="Sha Y."/>
            <person name="Zhang B."/>
            <person name="Wu H."/>
            <person name="Tang D."/>
            <person name="Shen Q."/>
            <person name="Xue P."/>
            <person name="Zou S."/>
            <person name="Wang X."/>
            <person name="Liu X."/>
            <person name="Wang F."/>
            <person name="Yang Y."/>
            <person name="An X."/>
            <person name="Dong Z."/>
            <person name="Zhang K."/>
            <person name="Zhang X."/>
            <person name="Luo M.C."/>
            <person name="Dvorak J."/>
            <person name="Tong Y."/>
            <person name="Wang J."/>
            <person name="Yang H."/>
            <person name="Li Z."/>
            <person name="Wang D."/>
            <person name="Zhang A."/>
            <person name="Wang J."/>
        </authorList>
    </citation>
    <scope>NUCLEOTIDE SEQUENCE</scope>
</reference>
<protein>
    <submittedName>
        <fullName evidence="1">Uncharacterized protein</fullName>
    </submittedName>
</protein>
<dbReference type="EMBL" id="KD276992">
    <property type="protein sequence ID" value="EMS46166.1"/>
    <property type="molecule type" value="Genomic_DNA"/>
</dbReference>
<organism evidence="1">
    <name type="scientific">Triticum urartu</name>
    <name type="common">Red wild einkorn</name>
    <name type="synonym">Crithodium urartu</name>
    <dbReference type="NCBI Taxonomy" id="4572"/>
    <lineage>
        <taxon>Eukaryota</taxon>
        <taxon>Viridiplantae</taxon>
        <taxon>Streptophyta</taxon>
        <taxon>Embryophyta</taxon>
        <taxon>Tracheophyta</taxon>
        <taxon>Spermatophyta</taxon>
        <taxon>Magnoliopsida</taxon>
        <taxon>Liliopsida</taxon>
        <taxon>Poales</taxon>
        <taxon>Poaceae</taxon>
        <taxon>BOP clade</taxon>
        <taxon>Pooideae</taxon>
        <taxon>Triticodae</taxon>
        <taxon>Triticeae</taxon>
        <taxon>Triticinae</taxon>
        <taxon>Triticum</taxon>
    </lineage>
</organism>
<dbReference type="OMA" id="NGMCAAP"/>
<gene>
    <name evidence="1" type="ORF">TRIUR3_28780</name>
</gene>